<dbReference type="EMBL" id="MLJW01005783">
    <property type="protein sequence ID" value="OIQ67665.1"/>
    <property type="molecule type" value="Genomic_DNA"/>
</dbReference>
<organism evidence="1">
    <name type="scientific">mine drainage metagenome</name>
    <dbReference type="NCBI Taxonomy" id="410659"/>
    <lineage>
        <taxon>unclassified sequences</taxon>
        <taxon>metagenomes</taxon>
        <taxon>ecological metagenomes</taxon>
    </lineage>
</organism>
<sequence length="106" mass="11736">MADNNLTKKMPVVPHHEVRETFADQIGFIICDGSTLKIDFEVIRMSEPTSATPPERQRHVVARLALSMGCAIDLINQVKRLADQLAQSGLIKTTEQGQIVPQSKPN</sequence>
<accession>A0A1J5P7V3</accession>
<gene>
    <name evidence="1" type="ORF">GALL_507550</name>
</gene>
<proteinExistence type="predicted"/>
<comment type="caution">
    <text evidence="1">The sequence shown here is derived from an EMBL/GenBank/DDBJ whole genome shotgun (WGS) entry which is preliminary data.</text>
</comment>
<evidence type="ECO:0000313" key="1">
    <source>
        <dbReference type="EMBL" id="OIQ67665.1"/>
    </source>
</evidence>
<name>A0A1J5P7V3_9ZZZZ</name>
<protein>
    <submittedName>
        <fullName evidence="1">Uncharacterized protein</fullName>
    </submittedName>
</protein>
<reference evidence="1" key="1">
    <citation type="submission" date="2016-10" db="EMBL/GenBank/DDBJ databases">
        <title>Sequence of Gallionella enrichment culture.</title>
        <authorList>
            <person name="Poehlein A."/>
            <person name="Muehling M."/>
            <person name="Daniel R."/>
        </authorList>
    </citation>
    <scope>NUCLEOTIDE SEQUENCE</scope>
</reference>
<dbReference type="AlphaFoldDB" id="A0A1J5P7V3"/>